<evidence type="ECO:0000313" key="1">
    <source>
        <dbReference type="EMBL" id="WIV18170.1"/>
    </source>
</evidence>
<proteinExistence type="predicted"/>
<dbReference type="EMBL" id="CP127162">
    <property type="protein sequence ID" value="WIV18170.1"/>
    <property type="molecule type" value="Genomic_DNA"/>
</dbReference>
<accession>A0ABY8WYI6</accession>
<name>A0ABY8WYI6_9BACL</name>
<organism evidence="1 2">
    <name type="scientific">Paenibacillus polygoni</name>
    <dbReference type="NCBI Taxonomy" id="3050112"/>
    <lineage>
        <taxon>Bacteria</taxon>
        <taxon>Bacillati</taxon>
        <taxon>Bacillota</taxon>
        <taxon>Bacilli</taxon>
        <taxon>Bacillales</taxon>
        <taxon>Paenibacillaceae</taxon>
        <taxon>Paenibacillus</taxon>
    </lineage>
</organism>
<reference evidence="1 2" key="1">
    <citation type="submission" date="2023-06" db="EMBL/GenBank/DDBJ databases">
        <title>Paenibacillus polygonum sp. nov., an endophytic bacterium, isolated from Polygonum lapathifolium L. in Nanji Wetland National Nature Reserve, South of Poyang Lake, Jiangxi Province, China.</title>
        <authorList>
            <person name="Yu Z."/>
        </authorList>
    </citation>
    <scope>NUCLEOTIDE SEQUENCE [LARGE SCALE GENOMIC DNA]</scope>
    <source>
        <strain evidence="1 2">C31</strain>
    </source>
</reference>
<dbReference type="Proteomes" id="UP001236415">
    <property type="component" value="Chromosome"/>
</dbReference>
<sequence>MSRRFIVEETRNLHVNNVTGGDPMPRWCDCKQPMNLELYTVIYAKKIEVKNVPIFSCMSCSTYEVLTPVKAHLTEYLQSIELSINDPYQVVIFSDMDEVASLFCDLYMKNKKMDFEKLGDVIEAYKEERINLLLDVYQCALQMKDLDWMNDIERRLEQLSKLHFEEHLSGAG</sequence>
<gene>
    <name evidence="1" type="ORF">QPK24_17425</name>
</gene>
<keyword evidence="2" id="KW-1185">Reference proteome</keyword>
<protein>
    <submittedName>
        <fullName evidence="1">Uncharacterized protein</fullName>
    </submittedName>
</protein>
<dbReference type="RefSeq" id="WP_285743304.1">
    <property type="nucleotide sequence ID" value="NZ_CP127162.1"/>
</dbReference>
<evidence type="ECO:0000313" key="2">
    <source>
        <dbReference type="Proteomes" id="UP001236415"/>
    </source>
</evidence>